<keyword evidence="4" id="KW-1185">Reference proteome</keyword>
<gene>
    <name evidence="3" type="ORF">PHACADRAFT_135619</name>
</gene>
<organism evidence="3 4">
    <name type="scientific">Phanerochaete carnosa (strain HHB-10118-sp)</name>
    <name type="common">White-rot fungus</name>
    <name type="synonym">Peniophora carnosa</name>
    <dbReference type="NCBI Taxonomy" id="650164"/>
    <lineage>
        <taxon>Eukaryota</taxon>
        <taxon>Fungi</taxon>
        <taxon>Dikarya</taxon>
        <taxon>Basidiomycota</taxon>
        <taxon>Agaricomycotina</taxon>
        <taxon>Agaricomycetes</taxon>
        <taxon>Polyporales</taxon>
        <taxon>Phanerochaetaceae</taxon>
        <taxon>Phanerochaete</taxon>
    </lineage>
</organism>
<feature type="non-terminal residue" evidence="3">
    <location>
        <position position="546"/>
    </location>
</feature>
<reference evidence="3 4" key="1">
    <citation type="journal article" date="2012" name="BMC Genomics">
        <title>Comparative genomics of the white-rot fungi, Phanerochaete carnosa and P. chrysosporium, to elucidate the genetic basis of the distinct wood types they colonize.</title>
        <authorList>
            <person name="Suzuki H."/>
            <person name="MacDonald J."/>
            <person name="Syed K."/>
            <person name="Salamov A."/>
            <person name="Hori C."/>
            <person name="Aerts A."/>
            <person name="Henrissat B."/>
            <person name="Wiebenga A."/>
            <person name="vanKuyk P.A."/>
            <person name="Barry K."/>
            <person name="Lindquist E."/>
            <person name="LaButti K."/>
            <person name="Lapidus A."/>
            <person name="Lucas S."/>
            <person name="Coutinho P."/>
            <person name="Gong Y."/>
            <person name="Samejima M."/>
            <person name="Mahadevan R."/>
            <person name="Abou-Zaid M."/>
            <person name="de Vries R.P."/>
            <person name="Igarashi K."/>
            <person name="Yadav J.S."/>
            <person name="Grigoriev I.V."/>
            <person name="Master E.R."/>
        </authorList>
    </citation>
    <scope>NUCLEOTIDE SEQUENCE [LARGE SCALE GENOMIC DNA]</scope>
    <source>
        <strain evidence="3 4">HHB-10118-sp</strain>
    </source>
</reference>
<evidence type="ECO:0000313" key="4">
    <source>
        <dbReference type="Proteomes" id="UP000008370"/>
    </source>
</evidence>
<evidence type="ECO:0000313" key="3">
    <source>
        <dbReference type="EMBL" id="EKM61723.1"/>
    </source>
</evidence>
<dbReference type="OrthoDB" id="2804352at2759"/>
<feature type="domain" description="Nephrocystin 3-like N-terminal" evidence="2">
    <location>
        <begin position="72"/>
        <end position="219"/>
    </location>
</feature>
<dbReference type="InParanoid" id="K5WCM8"/>
<evidence type="ECO:0000259" key="2">
    <source>
        <dbReference type="Pfam" id="PF24883"/>
    </source>
</evidence>
<dbReference type="RefSeq" id="XP_007391126.1">
    <property type="nucleotide sequence ID" value="XM_007391064.1"/>
</dbReference>
<dbReference type="GeneID" id="18908339"/>
<dbReference type="Pfam" id="PF24883">
    <property type="entry name" value="NPHP3_N"/>
    <property type="match status" value="1"/>
</dbReference>
<dbReference type="PANTHER" id="PTHR10039">
    <property type="entry name" value="AMELOGENIN"/>
    <property type="match status" value="1"/>
</dbReference>
<protein>
    <recommendedName>
        <fullName evidence="2">Nephrocystin 3-like N-terminal domain-containing protein</fullName>
    </recommendedName>
</protein>
<dbReference type="InterPro" id="IPR027417">
    <property type="entry name" value="P-loop_NTPase"/>
</dbReference>
<proteinExistence type="predicted"/>
<dbReference type="HOGENOM" id="CLU_000288_6_10_1"/>
<dbReference type="InterPro" id="IPR056884">
    <property type="entry name" value="NPHP3-like_N"/>
</dbReference>
<sequence>MYGGNRRWNCFDHLNPGNPALPYAASAPFNCRPERVACLEGTCTDTLSVIYTWALDRHTAGDKADSPQDVARSQSNILWLESPTGTGKTTIAYTVAERCRAEGVLGASFFCSLLDNDCGDASMIFTTIGYQLGLFYKPYKDQVAEIVQKDPLILRSDVSRQFNELIMQPLAQLRDDFPPCVVVIDALDECRDHYITSMVLSALLKHAQTLSRLRFFVTSGPSHHIITLFNAHDRRSAFGQQPLYKIVSQPESVNADIERYLTVALSDVPESWPDKADIAMLTQLAGGLFIIATTAAKFIEDRKYSDPIGQLRTFASTTISYNQFLDQLYLRVLESAFSDVSEGLSGRLKSVLAVIIAAVRDPLPISSLAYLAGRLSAHTVYSFLVLLRSILVVPTSEDSPSSIRIIHQTFAEFLMDPSRCTSQHFTINSRQQHTELLRGCLAAMQELRRDICNIRDPSLLNTQIPNLLDLRKKAIPAHVRYACGYWCTHLVNGELSSVEILEPLEELVENRLLYWVEACSVLGVLREAVSGLRESRRKLMVRAIYS</sequence>
<dbReference type="EMBL" id="JH930468">
    <property type="protein sequence ID" value="EKM61723.1"/>
    <property type="molecule type" value="Genomic_DNA"/>
</dbReference>
<evidence type="ECO:0000256" key="1">
    <source>
        <dbReference type="ARBA" id="ARBA00022737"/>
    </source>
</evidence>
<dbReference type="AlphaFoldDB" id="K5WCM8"/>
<dbReference type="STRING" id="650164.K5WCM8"/>
<accession>K5WCM8</accession>
<name>K5WCM8_PHACS</name>
<dbReference type="SUPFAM" id="SSF52540">
    <property type="entry name" value="P-loop containing nucleoside triphosphate hydrolases"/>
    <property type="match status" value="1"/>
</dbReference>
<dbReference type="KEGG" id="pco:PHACADRAFT_135619"/>
<keyword evidence="1" id="KW-0677">Repeat</keyword>
<dbReference type="PANTHER" id="PTHR10039:SF14">
    <property type="entry name" value="NACHT DOMAIN-CONTAINING PROTEIN"/>
    <property type="match status" value="1"/>
</dbReference>
<dbReference type="Proteomes" id="UP000008370">
    <property type="component" value="Unassembled WGS sequence"/>
</dbReference>
<dbReference type="Gene3D" id="3.40.50.300">
    <property type="entry name" value="P-loop containing nucleotide triphosphate hydrolases"/>
    <property type="match status" value="1"/>
</dbReference>